<dbReference type="AlphaFoldDB" id="A0AAV2EUN0"/>
<protein>
    <submittedName>
        <fullName evidence="2">Uncharacterized protein</fullName>
    </submittedName>
</protein>
<feature type="compositionally biased region" description="Basic and acidic residues" evidence="1">
    <location>
        <begin position="9"/>
        <end position="26"/>
    </location>
</feature>
<dbReference type="Proteomes" id="UP001497516">
    <property type="component" value="Chromosome 5"/>
</dbReference>
<accession>A0AAV2EUN0</accession>
<evidence type="ECO:0000313" key="2">
    <source>
        <dbReference type="EMBL" id="CAL1389090.1"/>
    </source>
</evidence>
<sequence>MRTNSSLVFDDKNRTKTEPPRWDLRPGTRPCSIMVDDSSGRWLQRRTGRGDWTGRTGVRRYFVRQAGKALLPFGFA</sequence>
<name>A0AAV2EUN0_9ROSI</name>
<proteinExistence type="predicted"/>
<gene>
    <name evidence="2" type="ORF">LTRI10_LOCUS29975</name>
</gene>
<dbReference type="EMBL" id="OZ034818">
    <property type="protein sequence ID" value="CAL1389090.1"/>
    <property type="molecule type" value="Genomic_DNA"/>
</dbReference>
<reference evidence="2 3" key="1">
    <citation type="submission" date="2024-04" db="EMBL/GenBank/DDBJ databases">
        <authorList>
            <person name="Fracassetti M."/>
        </authorList>
    </citation>
    <scope>NUCLEOTIDE SEQUENCE [LARGE SCALE GENOMIC DNA]</scope>
</reference>
<keyword evidence="3" id="KW-1185">Reference proteome</keyword>
<evidence type="ECO:0000313" key="3">
    <source>
        <dbReference type="Proteomes" id="UP001497516"/>
    </source>
</evidence>
<evidence type="ECO:0000256" key="1">
    <source>
        <dbReference type="SAM" id="MobiDB-lite"/>
    </source>
</evidence>
<organism evidence="2 3">
    <name type="scientific">Linum trigynum</name>
    <dbReference type="NCBI Taxonomy" id="586398"/>
    <lineage>
        <taxon>Eukaryota</taxon>
        <taxon>Viridiplantae</taxon>
        <taxon>Streptophyta</taxon>
        <taxon>Embryophyta</taxon>
        <taxon>Tracheophyta</taxon>
        <taxon>Spermatophyta</taxon>
        <taxon>Magnoliopsida</taxon>
        <taxon>eudicotyledons</taxon>
        <taxon>Gunneridae</taxon>
        <taxon>Pentapetalae</taxon>
        <taxon>rosids</taxon>
        <taxon>fabids</taxon>
        <taxon>Malpighiales</taxon>
        <taxon>Linaceae</taxon>
        <taxon>Linum</taxon>
    </lineage>
</organism>
<feature type="region of interest" description="Disordered" evidence="1">
    <location>
        <begin position="1"/>
        <end position="30"/>
    </location>
</feature>